<dbReference type="Pfam" id="PF00205">
    <property type="entry name" value="TPP_enzyme_M"/>
    <property type="match status" value="1"/>
</dbReference>
<keyword evidence="7 12" id="KW-0479">Metal-binding</keyword>
<evidence type="ECO:0000259" key="14">
    <source>
        <dbReference type="Pfam" id="PF02775"/>
    </source>
</evidence>
<dbReference type="InterPro" id="IPR045229">
    <property type="entry name" value="TPP_enz"/>
</dbReference>
<comment type="cofactor">
    <cofactor evidence="12">
        <name>Mg(2+)</name>
        <dbReference type="ChEBI" id="CHEBI:18420"/>
    </cofactor>
    <text evidence="12">Binds 1 Mg(2+) ion per subunit.</text>
</comment>
<dbReference type="EC" id="2.2.1.6" evidence="4 12"/>
<dbReference type="InterPro" id="IPR012000">
    <property type="entry name" value="Thiamin_PyroP_enz_cen_dom"/>
</dbReference>
<feature type="domain" description="Thiamine pyrophosphate enzyme N-terminal TPP-binding" evidence="15">
    <location>
        <begin position="4"/>
        <end position="119"/>
    </location>
</feature>
<keyword evidence="9 12" id="KW-0786">Thiamine pyrophosphate</keyword>
<keyword evidence="10 12" id="KW-0100">Branched-chain amino acid biosynthesis</keyword>
<evidence type="ECO:0000256" key="6">
    <source>
        <dbReference type="ARBA" id="ARBA00022679"/>
    </source>
</evidence>
<comment type="cofactor">
    <cofactor evidence="12">
        <name>thiamine diphosphate</name>
        <dbReference type="ChEBI" id="CHEBI:58937"/>
    </cofactor>
    <text evidence="12">Binds 1 thiamine pyrophosphate per subunit.</text>
</comment>
<dbReference type="GO" id="GO:0003984">
    <property type="term" value="F:acetolactate synthase activity"/>
    <property type="evidence" value="ECO:0007669"/>
    <property type="project" value="UniProtKB-EC"/>
</dbReference>
<feature type="domain" description="Thiamine pyrophosphate enzyme central" evidence="13">
    <location>
        <begin position="191"/>
        <end position="325"/>
    </location>
</feature>
<evidence type="ECO:0000259" key="13">
    <source>
        <dbReference type="Pfam" id="PF00205"/>
    </source>
</evidence>
<dbReference type="InterPro" id="IPR011766">
    <property type="entry name" value="TPP_enzyme_TPP-bd"/>
</dbReference>
<sequence>MQLTGSEIVIECLKEQGVDTVFGYPGGAILNVYDELYKHSDEITHILTSHEQGAAHAADGYARATGKVGVCFATSGPGATNLVTGIATAYMDSIPVVAITCNVGVSLLGKDSFQEIDITGITMPITKHNYIVKDVANLADTIRKAFVIAKSGRPGPVLIDIPKDVTANKTEHIKEEIKPVEPSDKISEEELAEALELIKKSKKPYIFVGGGAVLSEASEELYTFAKKVDAPVTDSLMGKGAFPGNDPAYTGMLGMHGTKASNYGVSECDLLIVVGARFSDRVTGNAKKFAKNAKILQFDVDAAEMNKNVLITEGVVGDIKVILEKINAKLEQQSHPEWMKKIMDYKEKYPLTYHPEALTGPFIVEEIYRQTNGEAIISTEVGQHQMWAAQYYKYTKPRTLLTSGGLGTMGYGLGAALGAKTGRPDKTVVNIAGDGCFRMNMNEIATATRHNIPVIQVVINNHVLGMVRQWQNLFYGQRYSATVLNDAVDFVKLAEAMGAKGVRVTTQAEFKEAFKEALASGKPVVIDCQIDQDDKVWPMVAPGAAISEAFDETDLETK</sequence>
<protein>
    <recommendedName>
        <fullName evidence="4 12">Acetolactate synthase</fullName>
        <ecNumber evidence="4 12">2.2.1.6</ecNumber>
    </recommendedName>
</protein>
<dbReference type="Pfam" id="PF02775">
    <property type="entry name" value="TPP_enzyme_C"/>
    <property type="match status" value="1"/>
</dbReference>
<evidence type="ECO:0000256" key="11">
    <source>
        <dbReference type="ARBA" id="ARBA00048670"/>
    </source>
</evidence>
<keyword evidence="17" id="KW-1185">Reference proteome</keyword>
<comment type="pathway">
    <text evidence="1 12">Amino-acid biosynthesis; L-isoleucine biosynthesis; L-isoleucine from 2-oxobutanoate: step 1/4.</text>
</comment>
<evidence type="ECO:0000256" key="5">
    <source>
        <dbReference type="ARBA" id="ARBA00022605"/>
    </source>
</evidence>
<dbReference type="PROSITE" id="PS00187">
    <property type="entry name" value="TPP_ENZYMES"/>
    <property type="match status" value="1"/>
</dbReference>
<dbReference type="SUPFAM" id="SSF52518">
    <property type="entry name" value="Thiamin diphosphate-binding fold (THDP-binding)"/>
    <property type="match status" value="2"/>
</dbReference>
<keyword evidence="8 12" id="KW-0460">Magnesium</keyword>
<feature type="domain" description="Thiamine pyrophosphate enzyme TPP-binding" evidence="14">
    <location>
        <begin position="381"/>
        <end position="528"/>
    </location>
</feature>
<evidence type="ECO:0000256" key="4">
    <source>
        <dbReference type="ARBA" id="ARBA00013145"/>
    </source>
</evidence>
<dbReference type="InterPro" id="IPR012846">
    <property type="entry name" value="Acetolactate_synth_lsu"/>
</dbReference>
<dbReference type="InterPro" id="IPR012001">
    <property type="entry name" value="Thiamin_PyroP_enz_TPP-bd_dom"/>
</dbReference>
<comment type="pathway">
    <text evidence="2 12">Amino-acid biosynthesis; L-valine biosynthesis; L-valine from pyruvate: step 1/4.</text>
</comment>
<evidence type="ECO:0000256" key="8">
    <source>
        <dbReference type="ARBA" id="ARBA00022842"/>
    </source>
</evidence>
<evidence type="ECO:0000256" key="2">
    <source>
        <dbReference type="ARBA" id="ARBA00005025"/>
    </source>
</evidence>
<dbReference type="InterPro" id="IPR039368">
    <property type="entry name" value="AHAS_TPP"/>
</dbReference>
<dbReference type="CDD" id="cd07035">
    <property type="entry name" value="TPP_PYR_POX_like"/>
    <property type="match status" value="1"/>
</dbReference>
<evidence type="ECO:0000256" key="9">
    <source>
        <dbReference type="ARBA" id="ARBA00023052"/>
    </source>
</evidence>
<dbReference type="PANTHER" id="PTHR18968">
    <property type="entry name" value="THIAMINE PYROPHOSPHATE ENZYMES"/>
    <property type="match status" value="1"/>
</dbReference>
<keyword evidence="6 12" id="KW-0808">Transferase</keyword>
<evidence type="ECO:0000313" key="17">
    <source>
        <dbReference type="Proteomes" id="UP000647235"/>
    </source>
</evidence>
<keyword evidence="5 12" id="KW-0028">Amino-acid biosynthesis</keyword>
<dbReference type="Pfam" id="PF02776">
    <property type="entry name" value="TPP_enzyme_N"/>
    <property type="match status" value="1"/>
</dbReference>
<dbReference type="SUPFAM" id="SSF52467">
    <property type="entry name" value="DHS-like NAD/FAD-binding domain"/>
    <property type="match status" value="1"/>
</dbReference>
<comment type="caution">
    <text evidence="16">The sequence shown here is derived from an EMBL/GenBank/DDBJ whole genome shotgun (WGS) entry which is preliminary data.</text>
</comment>
<evidence type="ECO:0000256" key="7">
    <source>
        <dbReference type="ARBA" id="ARBA00022723"/>
    </source>
</evidence>
<dbReference type="PANTHER" id="PTHR18968:SF13">
    <property type="entry name" value="ACETOLACTATE SYNTHASE CATALYTIC SUBUNIT, MITOCHONDRIAL"/>
    <property type="match status" value="1"/>
</dbReference>
<dbReference type="RefSeq" id="WP_186855575.1">
    <property type="nucleotide sequence ID" value="NZ_JACOOY010000005.1"/>
</dbReference>
<dbReference type="CDD" id="cd02015">
    <property type="entry name" value="TPP_AHAS"/>
    <property type="match status" value="1"/>
</dbReference>
<reference evidence="16 17" key="1">
    <citation type="submission" date="2020-08" db="EMBL/GenBank/DDBJ databases">
        <title>Genome public.</title>
        <authorList>
            <person name="Liu C."/>
            <person name="Sun Q."/>
        </authorList>
    </citation>
    <scope>NUCLEOTIDE SEQUENCE [LARGE SCALE GENOMIC DNA]</scope>
    <source>
        <strain evidence="16 17">NSJ-36</strain>
    </source>
</reference>
<organism evidence="16 17">
    <name type="scientific">Dorea hominis</name>
    <dbReference type="NCBI Taxonomy" id="2763040"/>
    <lineage>
        <taxon>Bacteria</taxon>
        <taxon>Bacillati</taxon>
        <taxon>Bacillota</taxon>
        <taxon>Clostridia</taxon>
        <taxon>Lachnospirales</taxon>
        <taxon>Lachnospiraceae</taxon>
        <taxon>Dorea</taxon>
    </lineage>
</organism>
<proteinExistence type="inferred from homology"/>
<comment type="catalytic activity">
    <reaction evidence="11 12">
        <text>2 pyruvate + H(+) = (2S)-2-acetolactate + CO2</text>
        <dbReference type="Rhea" id="RHEA:25249"/>
        <dbReference type="ChEBI" id="CHEBI:15361"/>
        <dbReference type="ChEBI" id="CHEBI:15378"/>
        <dbReference type="ChEBI" id="CHEBI:16526"/>
        <dbReference type="ChEBI" id="CHEBI:58476"/>
        <dbReference type="EC" id="2.2.1.6"/>
    </reaction>
</comment>
<evidence type="ECO:0000259" key="15">
    <source>
        <dbReference type="Pfam" id="PF02776"/>
    </source>
</evidence>
<dbReference type="EMBL" id="JACOOY010000005">
    <property type="protein sequence ID" value="MBC5664657.1"/>
    <property type="molecule type" value="Genomic_DNA"/>
</dbReference>
<comment type="similarity">
    <text evidence="3 12">Belongs to the TPP enzyme family.</text>
</comment>
<evidence type="ECO:0000256" key="12">
    <source>
        <dbReference type="RuleBase" id="RU003591"/>
    </source>
</evidence>
<evidence type="ECO:0000256" key="10">
    <source>
        <dbReference type="ARBA" id="ARBA00023304"/>
    </source>
</evidence>
<evidence type="ECO:0000256" key="3">
    <source>
        <dbReference type="ARBA" id="ARBA00007812"/>
    </source>
</evidence>
<name>A0ABR7ETI5_9FIRM</name>
<gene>
    <name evidence="16" type="primary">ilvB</name>
    <name evidence="16" type="ORF">H8S07_05105</name>
</gene>
<evidence type="ECO:0000313" key="16">
    <source>
        <dbReference type="EMBL" id="MBC5664657.1"/>
    </source>
</evidence>
<accession>A0ABR7ETI5</accession>
<dbReference type="InterPro" id="IPR000399">
    <property type="entry name" value="TPP-bd_CS"/>
</dbReference>
<dbReference type="InterPro" id="IPR029061">
    <property type="entry name" value="THDP-binding"/>
</dbReference>
<dbReference type="NCBIfam" id="TIGR00118">
    <property type="entry name" value="acolac_lg"/>
    <property type="match status" value="1"/>
</dbReference>
<dbReference type="Gene3D" id="3.40.50.970">
    <property type="match status" value="2"/>
</dbReference>
<dbReference type="InterPro" id="IPR029035">
    <property type="entry name" value="DHS-like_NAD/FAD-binding_dom"/>
</dbReference>
<dbReference type="Proteomes" id="UP000647235">
    <property type="component" value="Unassembled WGS sequence"/>
</dbReference>
<dbReference type="Gene3D" id="3.40.50.1220">
    <property type="entry name" value="TPP-binding domain"/>
    <property type="match status" value="1"/>
</dbReference>
<evidence type="ECO:0000256" key="1">
    <source>
        <dbReference type="ARBA" id="ARBA00004974"/>
    </source>
</evidence>